<dbReference type="Gene3D" id="3.10.450.50">
    <property type="match status" value="1"/>
</dbReference>
<dbReference type="RefSeq" id="WP_168820186.1">
    <property type="nucleotide sequence ID" value="NZ_CP051217.1"/>
</dbReference>
<dbReference type="AlphaFoldDB" id="A0A6H2DNZ6"/>
<dbReference type="KEGG" id="phao:HF685_12000"/>
<evidence type="ECO:0000313" key="3">
    <source>
        <dbReference type="Proteomes" id="UP000501600"/>
    </source>
</evidence>
<evidence type="ECO:0000259" key="1">
    <source>
        <dbReference type="Pfam" id="PF12680"/>
    </source>
</evidence>
<dbReference type="InterPro" id="IPR037401">
    <property type="entry name" value="SnoaL-like"/>
</dbReference>
<organism evidence="2 3">
    <name type="scientific">Parasphingorhabdus halotolerans</name>
    <dbReference type="NCBI Taxonomy" id="2725558"/>
    <lineage>
        <taxon>Bacteria</taxon>
        <taxon>Pseudomonadati</taxon>
        <taxon>Pseudomonadota</taxon>
        <taxon>Alphaproteobacteria</taxon>
        <taxon>Sphingomonadales</taxon>
        <taxon>Sphingomonadaceae</taxon>
        <taxon>Parasphingorhabdus</taxon>
    </lineage>
</organism>
<reference evidence="2 3" key="1">
    <citation type="submission" date="2020-04" db="EMBL/GenBank/DDBJ databases">
        <title>Genome sequence for Sphingorhabdus sp. strain M1.</title>
        <authorList>
            <person name="Park S.-J."/>
        </authorList>
    </citation>
    <scope>NUCLEOTIDE SEQUENCE [LARGE SCALE GENOMIC DNA]</scope>
    <source>
        <strain evidence="2 3">JK6</strain>
    </source>
</reference>
<evidence type="ECO:0000313" key="2">
    <source>
        <dbReference type="EMBL" id="QJB69918.1"/>
    </source>
</evidence>
<name>A0A6H2DNZ6_9SPHN</name>
<dbReference type="EMBL" id="CP051217">
    <property type="protein sequence ID" value="QJB69918.1"/>
    <property type="molecule type" value="Genomic_DNA"/>
</dbReference>
<dbReference type="Proteomes" id="UP000501600">
    <property type="component" value="Chromosome"/>
</dbReference>
<feature type="domain" description="SnoaL-like" evidence="1">
    <location>
        <begin position="11"/>
        <end position="109"/>
    </location>
</feature>
<keyword evidence="3" id="KW-1185">Reference proteome</keyword>
<dbReference type="Pfam" id="PF12680">
    <property type="entry name" value="SnoaL_2"/>
    <property type="match status" value="1"/>
</dbReference>
<gene>
    <name evidence="2" type="ORF">HF685_12000</name>
</gene>
<protein>
    <submittedName>
        <fullName evidence="2">Nuclear transport factor 2 family protein</fullName>
    </submittedName>
</protein>
<dbReference type="SUPFAM" id="SSF54427">
    <property type="entry name" value="NTF2-like"/>
    <property type="match status" value="1"/>
</dbReference>
<sequence length="134" mass="15220">MTNTEINDLLTRFAQAWSSQDPAQVALYFCEDGEYRASKGSFSGLSAKGRKDISQLVKKMFAVDRNCMATTNRLLIDGQMAAWQWRYDFPDGSFELGSDFFEFRDGLIALKDAYRKVITDLDTCQKLKQGKMSS</sequence>
<proteinExistence type="predicted"/>
<accession>A0A6H2DNZ6</accession>
<dbReference type="InterPro" id="IPR032710">
    <property type="entry name" value="NTF2-like_dom_sf"/>
</dbReference>